<gene>
    <name evidence="1" type="ORF">L3X38_002008</name>
</gene>
<dbReference type="PANTHER" id="PTHR31934:SF2">
    <property type="entry name" value="RNA-DIRECTED DNA METHYLATION 4"/>
    <property type="match status" value="1"/>
</dbReference>
<evidence type="ECO:0000313" key="2">
    <source>
        <dbReference type="Proteomes" id="UP001054821"/>
    </source>
</evidence>
<reference evidence="1 2" key="1">
    <citation type="journal article" date="2022" name="G3 (Bethesda)">
        <title>Whole-genome sequence and methylome profiling of the almond [Prunus dulcis (Mill.) D.A. Webb] cultivar 'Nonpareil'.</title>
        <authorList>
            <person name="D'Amico-Willman K.M."/>
            <person name="Ouma W.Z."/>
            <person name="Meulia T."/>
            <person name="Sideli G.M."/>
            <person name="Gradziel T.M."/>
            <person name="Fresnedo-Ramirez J."/>
        </authorList>
    </citation>
    <scope>NUCLEOTIDE SEQUENCE [LARGE SCALE GENOMIC DNA]</scope>
    <source>
        <strain evidence="1">Clone GOH B32 T37-40</strain>
    </source>
</reference>
<dbReference type="AlphaFoldDB" id="A0AAD4WTR4"/>
<dbReference type="EMBL" id="JAJFAZ020000001">
    <property type="protein sequence ID" value="KAI5349121.1"/>
    <property type="molecule type" value="Genomic_DNA"/>
</dbReference>
<name>A0AAD4WTR4_PRUDU</name>
<proteinExistence type="predicted"/>
<evidence type="ECO:0000313" key="1">
    <source>
        <dbReference type="EMBL" id="KAI5349121.1"/>
    </source>
</evidence>
<dbReference type="PANTHER" id="PTHR31934">
    <property type="entry name" value="ALPHA/BETA-HYDROLASES SUPERFAMILY PROTEIN"/>
    <property type="match status" value="1"/>
</dbReference>
<dbReference type="CDD" id="cd09272">
    <property type="entry name" value="RNase_HI_RT_Ty1"/>
    <property type="match status" value="1"/>
</dbReference>
<sequence>MAVRRCPAVRQARLEETPLRPEGSSMLRGVRAERRFVFRAWRAVNVAIHRAIFEESERQSRRFSQKFSAFKAISEDYIRQSKLSLILNVRYRSVVAKNARFEQRWRSRKGDKGTSHEKLHEMCHFFDVILVDVEERSNELRQEDEISLEDQRMLNSYLPLLREFIPSATSEIESDLSANSTKQVCLPEPPTISCDNLSALALSSNPIYHSRIKHLDIDFHFVRERVQRNDLTVQYIPTEEQVADVFTKGLHSPVFLSHCANMRLGNLELDLRGNDNSNS</sequence>
<protein>
    <submittedName>
        <fullName evidence="1">Uncharacterized protein</fullName>
    </submittedName>
</protein>
<organism evidence="1 2">
    <name type="scientific">Prunus dulcis</name>
    <name type="common">Almond</name>
    <name type="synonym">Amygdalus dulcis</name>
    <dbReference type="NCBI Taxonomy" id="3755"/>
    <lineage>
        <taxon>Eukaryota</taxon>
        <taxon>Viridiplantae</taxon>
        <taxon>Streptophyta</taxon>
        <taxon>Embryophyta</taxon>
        <taxon>Tracheophyta</taxon>
        <taxon>Spermatophyta</taxon>
        <taxon>Magnoliopsida</taxon>
        <taxon>eudicotyledons</taxon>
        <taxon>Gunneridae</taxon>
        <taxon>Pentapetalae</taxon>
        <taxon>rosids</taxon>
        <taxon>fabids</taxon>
        <taxon>Rosales</taxon>
        <taxon>Rosaceae</taxon>
        <taxon>Amygdaloideae</taxon>
        <taxon>Amygdaleae</taxon>
        <taxon>Prunus</taxon>
    </lineage>
</organism>
<accession>A0AAD4WTR4</accession>
<keyword evidence="2" id="KW-1185">Reference proteome</keyword>
<comment type="caution">
    <text evidence="1">The sequence shown here is derived from an EMBL/GenBank/DDBJ whole genome shotgun (WGS) entry which is preliminary data.</text>
</comment>
<dbReference type="Proteomes" id="UP001054821">
    <property type="component" value="Chromosome 1"/>
</dbReference>